<dbReference type="SMART" id="SM00879">
    <property type="entry name" value="Brix"/>
    <property type="match status" value="1"/>
</dbReference>
<protein>
    <submittedName>
        <fullName evidence="9">Ribosome biogenesis protein brx1</fullName>
    </submittedName>
</protein>
<evidence type="ECO:0000256" key="7">
    <source>
        <dbReference type="SAM" id="MobiDB-lite"/>
    </source>
</evidence>
<evidence type="ECO:0000256" key="1">
    <source>
        <dbReference type="ARBA" id="ARBA00004604"/>
    </source>
</evidence>
<reference evidence="9" key="1">
    <citation type="journal article" date="2019" name="Beilstein J. Org. Chem.">
        <title>Nanangenines: drimane sesquiterpenoids as the dominant metabolite cohort of a novel Australian fungus, Aspergillus nanangensis.</title>
        <authorList>
            <person name="Lacey H.J."/>
            <person name="Gilchrist C.L.M."/>
            <person name="Crombie A."/>
            <person name="Kalaitzis J.A."/>
            <person name="Vuong D."/>
            <person name="Rutledge P.J."/>
            <person name="Turner P."/>
            <person name="Pitt J.I."/>
            <person name="Lacey E."/>
            <person name="Chooi Y.H."/>
            <person name="Piggott A.M."/>
        </authorList>
    </citation>
    <scope>NUCLEOTIDE SEQUENCE</scope>
    <source>
        <strain evidence="9">MST-FP2251</strain>
    </source>
</reference>
<keyword evidence="6" id="KW-0539">Nucleus</keyword>
<evidence type="ECO:0000259" key="8">
    <source>
        <dbReference type="PROSITE" id="PS50833"/>
    </source>
</evidence>
<dbReference type="PROSITE" id="PS00584">
    <property type="entry name" value="PFKB_KINASES_2"/>
    <property type="match status" value="1"/>
</dbReference>
<dbReference type="Pfam" id="PF00294">
    <property type="entry name" value="PfkB"/>
    <property type="match status" value="1"/>
</dbReference>
<dbReference type="InterPro" id="IPR007109">
    <property type="entry name" value="Brix"/>
</dbReference>
<dbReference type="InterPro" id="IPR026532">
    <property type="entry name" value="BRX1"/>
</dbReference>
<dbReference type="PROSITE" id="PS50833">
    <property type="entry name" value="BRIX"/>
    <property type="match status" value="1"/>
</dbReference>
<dbReference type="GO" id="GO:0016301">
    <property type="term" value="F:kinase activity"/>
    <property type="evidence" value="ECO:0007669"/>
    <property type="project" value="UniProtKB-KW"/>
</dbReference>
<dbReference type="InterPro" id="IPR011611">
    <property type="entry name" value="PfkB_dom"/>
</dbReference>
<keyword evidence="3" id="KW-0690">Ribosome biogenesis</keyword>
<keyword evidence="4" id="KW-0808">Transferase</keyword>
<name>A0AAD4GRK1_ASPNN</name>
<sequence>MSLVAIGACYVDTILTTPHYPGEDDKLRASSHSASTNEVQLNLVTVLPARSSIASQRIQSDFEPGVQLSHCIYREQFEEPASSYIIKSQASGSRTIVNYNELPDMTVEEFTKIANDLGPNATWFHFEGRMPDVTLSCIRFLRQAFPSVRVSVEVEKPGRPGLQELAMEADVVFYAKSWAEDGAVALETTHGTLVHRPAYTRDGFKVIDTIGAGDTFIAGMLYGLICQQEKWDMPQKLDFANRVAGMKVAQDGFSALAFGAENRKPSPTSYSNKYSPTYITMASVYKSLSKKEARRLAREEDSEDEDIEMGEFLGEDDSSDSDEDEEEVTAESVKTQLAAGFMPKSRVLMLTSRGVTYRHRHLLADLASLLPHTHKESKLDTKKKTAGYNMLLNSLAELHSCNIIFFLEAKKRGQDLYLWLSRPPNGPTLKFHVNNLHTMSELNAGFSGNCLKGGRGIVVFDRSFDEQGPEMSKPGNEYRGLVREMLRGVFCVPKRGVKGMKPFVDRIIGIFGVDGKIWIRVYELRESEGGSKKEEGGDKAAKPALKSKDGEPEVSLVEIGPRFVLTPIVMLEGSFGGPVIYENKEYVSPNQVRSDVRMGKAVRYAQRRDVQTDRLTKRSELQMGHGERKPGALDTKQIFS</sequence>
<feature type="region of interest" description="Disordered" evidence="7">
    <location>
        <begin position="621"/>
        <end position="640"/>
    </location>
</feature>
<keyword evidence="5" id="KW-0418">Kinase</keyword>
<dbReference type="EMBL" id="VCAU01000074">
    <property type="protein sequence ID" value="KAF9886631.1"/>
    <property type="molecule type" value="Genomic_DNA"/>
</dbReference>
<evidence type="ECO:0000256" key="2">
    <source>
        <dbReference type="ARBA" id="ARBA00006369"/>
    </source>
</evidence>
<dbReference type="PANTHER" id="PTHR13634">
    <property type="entry name" value="RIBOSOME BIOGENESIS PROTEIN BRIX"/>
    <property type="match status" value="1"/>
</dbReference>
<comment type="caution">
    <text evidence="9">The sequence shown here is derived from an EMBL/GenBank/DDBJ whole genome shotgun (WGS) entry which is preliminary data.</text>
</comment>
<keyword evidence="10" id="KW-1185">Reference proteome</keyword>
<dbReference type="GO" id="GO:0006364">
    <property type="term" value="P:rRNA processing"/>
    <property type="evidence" value="ECO:0007669"/>
    <property type="project" value="InterPro"/>
</dbReference>
<evidence type="ECO:0000256" key="6">
    <source>
        <dbReference type="ARBA" id="ARBA00023242"/>
    </source>
</evidence>
<dbReference type="Pfam" id="PF04427">
    <property type="entry name" value="Brix"/>
    <property type="match status" value="1"/>
</dbReference>
<dbReference type="GO" id="GO:0000027">
    <property type="term" value="P:ribosomal large subunit assembly"/>
    <property type="evidence" value="ECO:0007669"/>
    <property type="project" value="TreeGrafter"/>
</dbReference>
<comment type="similarity">
    <text evidence="2">Belongs to the BRX1 family.</text>
</comment>
<evidence type="ECO:0000256" key="3">
    <source>
        <dbReference type="ARBA" id="ARBA00022517"/>
    </source>
</evidence>
<dbReference type="Gene3D" id="3.40.1190.20">
    <property type="match status" value="1"/>
</dbReference>
<dbReference type="GO" id="GO:0005730">
    <property type="term" value="C:nucleolus"/>
    <property type="evidence" value="ECO:0007669"/>
    <property type="project" value="UniProtKB-SubCell"/>
</dbReference>
<proteinExistence type="inferred from homology"/>
<dbReference type="Proteomes" id="UP001194746">
    <property type="component" value="Unassembled WGS sequence"/>
</dbReference>
<dbReference type="GO" id="GO:0019843">
    <property type="term" value="F:rRNA binding"/>
    <property type="evidence" value="ECO:0007669"/>
    <property type="project" value="InterPro"/>
</dbReference>
<evidence type="ECO:0000313" key="10">
    <source>
        <dbReference type="Proteomes" id="UP001194746"/>
    </source>
</evidence>
<dbReference type="InterPro" id="IPR002173">
    <property type="entry name" value="Carboh/pur_kinase_PfkB_CS"/>
</dbReference>
<comment type="subcellular location">
    <subcellularLocation>
        <location evidence="1">Nucleus</location>
        <location evidence="1">Nucleolus</location>
    </subcellularLocation>
</comment>
<dbReference type="PANTHER" id="PTHR13634:SF0">
    <property type="entry name" value="RIBOSOME BIOGENESIS PROTEIN BRX1 HOMOLOG"/>
    <property type="match status" value="1"/>
</dbReference>
<feature type="region of interest" description="Disordered" evidence="7">
    <location>
        <begin position="295"/>
        <end position="329"/>
    </location>
</feature>
<feature type="domain" description="Brix" evidence="8">
    <location>
        <begin position="345"/>
        <end position="576"/>
    </location>
</feature>
<accession>A0AAD4GRK1</accession>
<feature type="compositionally biased region" description="Basic and acidic residues" evidence="7">
    <location>
        <begin position="621"/>
        <end position="631"/>
    </location>
</feature>
<feature type="compositionally biased region" description="Acidic residues" evidence="7">
    <location>
        <begin position="300"/>
        <end position="329"/>
    </location>
</feature>
<evidence type="ECO:0000256" key="4">
    <source>
        <dbReference type="ARBA" id="ARBA00022679"/>
    </source>
</evidence>
<evidence type="ECO:0000256" key="5">
    <source>
        <dbReference type="ARBA" id="ARBA00022777"/>
    </source>
</evidence>
<gene>
    <name evidence="9" type="primary">BRX1</name>
    <name evidence="9" type="ORF">FE257_011271</name>
</gene>
<dbReference type="AlphaFoldDB" id="A0AAD4GRK1"/>
<dbReference type="SUPFAM" id="SSF53613">
    <property type="entry name" value="Ribokinase-like"/>
    <property type="match status" value="1"/>
</dbReference>
<dbReference type="InterPro" id="IPR029056">
    <property type="entry name" value="Ribokinase-like"/>
</dbReference>
<organism evidence="9 10">
    <name type="scientific">Aspergillus nanangensis</name>
    <dbReference type="NCBI Taxonomy" id="2582783"/>
    <lineage>
        <taxon>Eukaryota</taxon>
        <taxon>Fungi</taxon>
        <taxon>Dikarya</taxon>
        <taxon>Ascomycota</taxon>
        <taxon>Pezizomycotina</taxon>
        <taxon>Eurotiomycetes</taxon>
        <taxon>Eurotiomycetidae</taxon>
        <taxon>Eurotiales</taxon>
        <taxon>Aspergillaceae</taxon>
        <taxon>Aspergillus</taxon>
        <taxon>Aspergillus subgen. Circumdati</taxon>
    </lineage>
</organism>
<evidence type="ECO:0000313" key="9">
    <source>
        <dbReference type="EMBL" id="KAF9886631.1"/>
    </source>
</evidence>
<reference evidence="9" key="2">
    <citation type="submission" date="2020-02" db="EMBL/GenBank/DDBJ databases">
        <authorList>
            <person name="Gilchrist C.L.M."/>
            <person name="Chooi Y.-H."/>
        </authorList>
    </citation>
    <scope>NUCLEOTIDE SEQUENCE</scope>
    <source>
        <strain evidence="9">MST-FP2251</strain>
    </source>
</reference>